<reference evidence="4" key="1">
    <citation type="journal article" date="2019" name="Int. J. Syst. Evol. Microbiol.">
        <title>The Global Catalogue of Microorganisms (GCM) 10K type strain sequencing project: providing services to taxonomists for standard genome sequencing and annotation.</title>
        <authorList>
            <consortium name="The Broad Institute Genomics Platform"/>
            <consortium name="The Broad Institute Genome Sequencing Center for Infectious Disease"/>
            <person name="Wu L."/>
            <person name="Ma J."/>
        </authorList>
    </citation>
    <scope>NUCLEOTIDE SEQUENCE [LARGE SCALE GENOMIC DNA]</scope>
    <source>
        <strain evidence="4">JCM 4594</strain>
    </source>
</reference>
<dbReference type="GeneID" id="96291967"/>
<dbReference type="InterPro" id="IPR002918">
    <property type="entry name" value="Lipase_EstA/Esterase_EstB"/>
</dbReference>
<protein>
    <submittedName>
        <fullName evidence="3">Lipase</fullName>
    </submittedName>
</protein>
<dbReference type="Proteomes" id="UP000600946">
    <property type="component" value="Unassembled WGS sequence"/>
</dbReference>
<evidence type="ECO:0000256" key="1">
    <source>
        <dbReference type="SAM" id="MobiDB-lite"/>
    </source>
</evidence>
<dbReference type="Pfam" id="PF01674">
    <property type="entry name" value="Lipase_2"/>
    <property type="match status" value="1"/>
</dbReference>
<dbReference type="EMBL" id="BMUU01000006">
    <property type="protein sequence ID" value="GGY42041.1"/>
    <property type="molecule type" value="Genomic_DNA"/>
</dbReference>
<accession>A0ABQ3AAF8</accession>
<gene>
    <name evidence="3" type="ORF">GCM10010326_40270</name>
</gene>
<name>A0ABQ3AAF8_9ACTN</name>
<dbReference type="Gene3D" id="3.40.50.1820">
    <property type="entry name" value="alpha/beta hydrolase"/>
    <property type="match status" value="1"/>
</dbReference>
<comment type="caution">
    <text evidence="3">The sequence shown here is derived from an EMBL/GenBank/DDBJ whole genome shotgun (WGS) entry which is preliminary data.</text>
</comment>
<dbReference type="InterPro" id="IPR029058">
    <property type="entry name" value="AB_hydrolase_fold"/>
</dbReference>
<dbReference type="RefSeq" id="WP_190027859.1">
    <property type="nucleotide sequence ID" value="NZ_BMUU01000006.1"/>
</dbReference>
<feature type="chain" id="PRO_5045160199" evidence="2">
    <location>
        <begin position="29"/>
        <end position="326"/>
    </location>
</feature>
<evidence type="ECO:0000313" key="3">
    <source>
        <dbReference type="EMBL" id="GGY42041.1"/>
    </source>
</evidence>
<proteinExistence type="predicted"/>
<dbReference type="PANTHER" id="PTHR32015">
    <property type="entry name" value="FASTING INDUCED LIPASE"/>
    <property type="match status" value="1"/>
</dbReference>
<evidence type="ECO:0000256" key="2">
    <source>
        <dbReference type="SAM" id="SignalP"/>
    </source>
</evidence>
<feature type="signal peptide" evidence="2">
    <location>
        <begin position="1"/>
        <end position="28"/>
    </location>
</feature>
<dbReference type="SUPFAM" id="SSF53474">
    <property type="entry name" value="alpha/beta-Hydrolases"/>
    <property type="match status" value="1"/>
</dbReference>
<keyword evidence="4" id="KW-1185">Reference proteome</keyword>
<feature type="region of interest" description="Disordered" evidence="1">
    <location>
        <begin position="50"/>
        <end position="79"/>
    </location>
</feature>
<organism evidence="3 4">
    <name type="scientific">Streptomyces xanthochromogenes</name>
    <dbReference type="NCBI Taxonomy" id="67384"/>
    <lineage>
        <taxon>Bacteria</taxon>
        <taxon>Bacillati</taxon>
        <taxon>Actinomycetota</taxon>
        <taxon>Actinomycetes</taxon>
        <taxon>Kitasatosporales</taxon>
        <taxon>Streptomycetaceae</taxon>
        <taxon>Streptomyces</taxon>
    </lineage>
</organism>
<dbReference type="PANTHER" id="PTHR32015:SF1">
    <property type="entry name" value="LIPASE"/>
    <property type="match status" value="1"/>
</dbReference>
<keyword evidence="2" id="KW-0732">Signal</keyword>
<sequence>MPQRSGATAVAAALCSLALFAAAAPASAARRGGDRPDHNTVVGALAATAVSPATANSRPPGAHTDPDRPCSPGADRSAHPRPVVLIHGTAENAYDNWNVMAPALANAGYCVYAINYGATGPLTALGAKATGRIEDSAKELAAYVDRVLRTTGAREVDLVGHSQGAGPMPRQYLKFEGGAAKVHRLIGLAPDNHGTTVSGLGAVLKAVAPVTDAVLGPAALEQVAGSRFLARLNEGGDTLPGVKYTVVVTTYDKVVTPYTSGFLAAPADDPAAVTNLTLQDVCPGDSSGHVALAYSPNAVNLTLDALDPAHRSTWTCKAVLAVPPLP</sequence>
<evidence type="ECO:0000313" key="4">
    <source>
        <dbReference type="Proteomes" id="UP000600946"/>
    </source>
</evidence>